<sequence>MPTTVPPYEVAETIRHYKSQYARAVDTKQWDLFSSLLHPALTASLHDLDGSLTTTSDGTKCRFSSREEYILFLRTGFANICSVHVVGAGELEMVNDEDDVAAVWAMSYQLGSLDGAAGGGYTEIGGGHYHEVWKKLDGQWVIASLKFVNSFRKVI</sequence>
<keyword evidence="3" id="KW-1185">Reference proteome</keyword>
<name>A0ABR4J906_9EURO</name>
<dbReference type="EMBL" id="JBFXLU010000178">
    <property type="protein sequence ID" value="KAL2836449.1"/>
    <property type="molecule type" value="Genomic_DNA"/>
</dbReference>
<evidence type="ECO:0000259" key="1">
    <source>
        <dbReference type="Pfam" id="PF13577"/>
    </source>
</evidence>
<accession>A0ABR4J906</accession>
<dbReference type="Gene3D" id="3.10.450.50">
    <property type="match status" value="1"/>
</dbReference>
<reference evidence="2 3" key="1">
    <citation type="submission" date="2024-07" db="EMBL/GenBank/DDBJ databases">
        <title>Section-level genome sequencing and comparative genomics of Aspergillus sections Usti and Cavernicolus.</title>
        <authorList>
            <consortium name="Lawrence Berkeley National Laboratory"/>
            <person name="Nybo J.L."/>
            <person name="Vesth T.C."/>
            <person name="Theobald S."/>
            <person name="Frisvad J.C."/>
            <person name="Larsen T.O."/>
            <person name="Kjaerboelling I."/>
            <person name="Rothschild-Mancinelli K."/>
            <person name="Lyhne E.K."/>
            <person name="Kogle M.E."/>
            <person name="Barry K."/>
            <person name="Clum A."/>
            <person name="Na H."/>
            <person name="Ledsgaard L."/>
            <person name="Lin J."/>
            <person name="Lipzen A."/>
            <person name="Kuo A."/>
            <person name="Riley R."/>
            <person name="Mondo S."/>
            <person name="Labutti K."/>
            <person name="Haridas S."/>
            <person name="Pangalinan J."/>
            <person name="Salamov A.A."/>
            <person name="Simmons B.A."/>
            <person name="Magnuson J.K."/>
            <person name="Chen J."/>
            <person name="Drula E."/>
            <person name="Henrissat B."/>
            <person name="Wiebenga A."/>
            <person name="Lubbers R.J."/>
            <person name="Gomes A.C."/>
            <person name="Makela M.R."/>
            <person name="Stajich J."/>
            <person name="Grigoriev I.V."/>
            <person name="Mortensen U.H."/>
            <person name="De Vries R.P."/>
            <person name="Baker S.E."/>
            <person name="Andersen M.R."/>
        </authorList>
    </citation>
    <scope>NUCLEOTIDE SEQUENCE [LARGE SCALE GENOMIC DNA]</scope>
    <source>
        <strain evidence="2 3">CBS 123904</strain>
    </source>
</reference>
<dbReference type="InterPro" id="IPR037401">
    <property type="entry name" value="SnoaL-like"/>
</dbReference>
<dbReference type="InterPro" id="IPR032710">
    <property type="entry name" value="NTF2-like_dom_sf"/>
</dbReference>
<dbReference type="Pfam" id="PF13577">
    <property type="entry name" value="SnoaL_4"/>
    <property type="match status" value="1"/>
</dbReference>
<dbReference type="SUPFAM" id="SSF54427">
    <property type="entry name" value="NTF2-like"/>
    <property type="match status" value="1"/>
</dbReference>
<feature type="domain" description="SnoaL-like" evidence="1">
    <location>
        <begin position="12"/>
        <end position="145"/>
    </location>
</feature>
<evidence type="ECO:0000313" key="2">
    <source>
        <dbReference type="EMBL" id="KAL2836449.1"/>
    </source>
</evidence>
<evidence type="ECO:0000313" key="3">
    <source>
        <dbReference type="Proteomes" id="UP001610446"/>
    </source>
</evidence>
<protein>
    <recommendedName>
        <fullName evidence="1">SnoaL-like domain-containing protein</fullName>
    </recommendedName>
</protein>
<dbReference type="Proteomes" id="UP001610446">
    <property type="component" value="Unassembled WGS sequence"/>
</dbReference>
<comment type="caution">
    <text evidence="2">The sequence shown here is derived from an EMBL/GenBank/DDBJ whole genome shotgun (WGS) entry which is preliminary data.</text>
</comment>
<organism evidence="2 3">
    <name type="scientific">Aspergillus pseudoustus</name>
    <dbReference type="NCBI Taxonomy" id="1810923"/>
    <lineage>
        <taxon>Eukaryota</taxon>
        <taxon>Fungi</taxon>
        <taxon>Dikarya</taxon>
        <taxon>Ascomycota</taxon>
        <taxon>Pezizomycotina</taxon>
        <taxon>Eurotiomycetes</taxon>
        <taxon>Eurotiomycetidae</taxon>
        <taxon>Eurotiales</taxon>
        <taxon>Aspergillaceae</taxon>
        <taxon>Aspergillus</taxon>
        <taxon>Aspergillus subgen. Nidulantes</taxon>
    </lineage>
</organism>
<gene>
    <name evidence="2" type="ORF">BJY01DRAFT_221969</name>
</gene>
<proteinExistence type="predicted"/>